<dbReference type="Gene3D" id="1.50.10.10">
    <property type="match status" value="1"/>
</dbReference>
<organism evidence="2 3">
    <name type="scientific">Paenibacillus rigui</name>
    <dbReference type="NCBI Taxonomy" id="554312"/>
    <lineage>
        <taxon>Bacteria</taxon>
        <taxon>Bacillati</taxon>
        <taxon>Bacillota</taxon>
        <taxon>Bacilli</taxon>
        <taxon>Bacillales</taxon>
        <taxon>Paenibacillaceae</taxon>
        <taxon>Paenibacillus</taxon>
    </lineage>
</organism>
<reference evidence="2 3" key="1">
    <citation type="submission" date="2017-07" db="EMBL/GenBank/DDBJ databases">
        <title>Genome sequencing and assembly of Paenibacillus rigui.</title>
        <authorList>
            <person name="Mayilraj S."/>
        </authorList>
    </citation>
    <scope>NUCLEOTIDE SEQUENCE [LARGE SCALE GENOMIC DNA]</scope>
    <source>
        <strain evidence="2 3">JCM 16352</strain>
    </source>
</reference>
<keyword evidence="1" id="KW-0378">Hydrolase</keyword>
<dbReference type="PANTHER" id="PTHR33886:SF8">
    <property type="entry name" value="UNSATURATED RHAMNOGALACTURONAN HYDROLASE (EUROFUNG)"/>
    <property type="match status" value="1"/>
</dbReference>
<comment type="caution">
    <text evidence="2">The sequence shown here is derived from an EMBL/GenBank/DDBJ whole genome shotgun (WGS) entry which is preliminary data.</text>
</comment>
<dbReference type="OrthoDB" id="9807186at2"/>
<accession>A0A229UVI0</accession>
<evidence type="ECO:0000313" key="3">
    <source>
        <dbReference type="Proteomes" id="UP000215509"/>
    </source>
</evidence>
<dbReference type="SUPFAM" id="SSF48208">
    <property type="entry name" value="Six-hairpin glycosidases"/>
    <property type="match status" value="1"/>
</dbReference>
<evidence type="ECO:0000313" key="2">
    <source>
        <dbReference type="EMBL" id="OXM87145.1"/>
    </source>
</evidence>
<proteinExistence type="predicted"/>
<dbReference type="EMBL" id="NMQW01000008">
    <property type="protein sequence ID" value="OXM87145.1"/>
    <property type="molecule type" value="Genomic_DNA"/>
</dbReference>
<dbReference type="GO" id="GO:0005975">
    <property type="term" value="P:carbohydrate metabolic process"/>
    <property type="evidence" value="ECO:0007669"/>
    <property type="project" value="InterPro"/>
</dbReference>
<gene>
    <name evidence="2" type="ORF">CF651_05685</name>
</gene>
<dbReference type="InterPro" id="IPR012341">
    <property type="entry name" value="6hp_glycosidase-like_sf"/>
</dbReference>
<name>A0A229UVI0_9BACL</name>
<protein>
    <recommendedName>
        <fullName evidence="4">Glycoside hydrolase</fullName>
    </recommendedName>
</protein>
<sequence length="729" mass="81745">MTERYIDINESIFAKCGDRVSEILATVADRYVGSNPPHPMTYRAFCADGILKKHDYSYNFNLTERFPSLENGQLVYAWCKYWSDAEAPLNFILYCYGPLILYANGAQIYKANIADELNPKRRTVVTVPMNKGWNHLVFQFTKTEAGCGGSLGPGSYKSNPVHFLAPSPERSGHEGWIYSEPQNAVWSELPGEGSTEADHGVTWYPKLQWNAAEQENNPIARIFGKLEGAYALAWTKLRSFSQQVREVELTGCAAGKIAVYLDGDLKCTVDKAGAFRVGLSLSYGEHDLTVQSFGSGEAVGFKLDSLPDGVQLVEPYPVHGSKDAWLYLGPFAAHETVPDLADSLRSLVETEAGGTFWRLDQPNTWVRPFTENALFGKWNYPLGVTLYGMLQTGKLLERDDLLQYVYKHVETCTRLYGYALWDKEQYGASGVLNTLATLDSLDDCGSFGATMLLALQEQKLEGAERIADVIADYISTGQERLPDGELYRKPRHVDFPNATLWCDDLYMSVPYLCRCYQRTGEISFLEDAANQFIQFKKRLYIPELQIMSHVYDFGIDKPTRIAWGRGNGWVLFSLSELLAVLPENHGQRAELIQFFNELCEGYLRLQGVSGLWHQVLTEPESYEETSCTSMFLYAYARGVRYGWITDTEKYIAAIHKGWNGMARISIDKFGNVYGVCRGSGYSYSVGYYKDDLSWLLNDTHGIGIVLLAGIEVLQLERHLAAGKTGAAAV</sequence>
<evidence type="ECO:0000256" key="1">
    <source>
        <dbReference type="ARBA" id="ARBA00022801"/>
    </source>
</evidence>
<keyword evidence="3" id="KW-1185">Reference proteome</keyword>
<dbReference type="InterPro" id="IPR010905">
    <property type="entry name" value="Glyco_hydro_88"/>
</dbReference>
<evidence type="ECO:0008006" key="4">
    <source>
        <dbReference type="Google" id="ProtNLM"/>
    </source>
</evidence>
<dbReference type="PANTHER" id="PTHR33886">
    <property type="entry name" value="UNSATURATED RHAMNOGALACTURONAN HYDROLASE (EUROFUNG)"/>
    <property type="match status" value="1"/>
</dbReference>
<dbReference type="InterPro" id="IPR008928">
    <property type="entry name" value="6-hairpin_glycosidase_sf"/>
</dbReference>
<dbReference type="AlphaFoldDB" id="A0A229UVI0"/>
<dbReference type="InterPro" id="IPR052043">
    <property type="entry name" value="PolySaccharide_Degr_Enz"/>
</dbReference>
<dbReference type="GO" id="GO:0016787">
    <property type="term" value="F:hydrolase activity"/>
    <property type="evidence" value="ECO:0007669"/>
    <property type="project" value="UniProtKB-KW"/>
</dbReference>
<dbReference type="Proteomes" id="UP000215509">
    <property type="component" value="Unassembled WGS sequence"/>
</dbReference>
<dbReference type="Pfam" id="PF07470">
    <property type="entry name" value="Glyco_hydro_88"/>
    <property type="match status" value="1"/>
</dbReference>